<proteinExistence type="predicted"/>
<protein>
    <submittedName>
        <fullName evidence="1">Uncharacterized protein</fullName>
    </submittedName>
</protein>
<gene>
    <name evidence="1" type="ORF">ILUMI_14181</name>
</gene>
<dbReference type="Proteomes" id="UP000801492">
    <property type="component" value="Unassembled WGS sequence"/>
</dbReference>
<evidence type="ECO:0000313" key="1">
    <source>
        <dbReference type="EMBL" id="KAF2891992.1"/>
    </source>
</evidence>
<evidence type="ECO:0000313" key="2">
    <source>
        <dbReference type="Proteomes" id="UP000801492"/>
    </source>
</evidence>
<reference evidence="1" key="1">
    <citation type="submission" date="2019-08" db="EMBL/GenBank/DDBJ databases">
        <title>The genome of the North American firefly Photinus pyralis.</title>
        <authorList>
            <consortium name="Photinus pyralis genome working group"/>
            <person name="Fallon T.R."/>
            <person name="Sander Lower S.E."/>
            <person name="Weng J.-K."/>
        </authorList>
    </citation>
    <scope>NUCLEOTIDE SEQUENCE</scope>
    <source>
        <strain evidence="1">TRF0915ILg1</strain>
        <tissue evidence="1">Whole body</tissue>
    </source>
</reference>
<dbReference type="EMBL" id="VTPC01016860">
    <property type="protein sequence ID" value="KAF2891992.1"/>
    <property type="molecule type" value="Genomic_DNA"/>
</dbReference>
<sequence>MGCYGTHQCHCQKYISGFESISNISFDEQQWCIASLSIKFGGLGLRKTSDIMLPAFLASVNSLLGLITMMLQNITDETFDKEGSDGLSRSKRAQRFPRHVSINDLIERALQTINVPTNLEPSGICRDDGKRPDRMTLIPWTKGKTLVWDATCTDTLAPSHLEISTKMAGQVAENATVRKCNKYKSIVDQNYQFLAFAVETLRPWSNSARNFVNELGHSMMVVTGDA</sequence>
<dbReference type="OrthoDB" id="2016582at2759"/>
<accession>A0A8K0CVA6</accession>
<keyword evidence="2" id="KW-1185">Reference proteome</keyword>
<name>A0A8K0CVA6_IGNLU</name>
<dbReference type="AlphaFoldDB" id="A0A8K0CVA6"/>
<organism evidence="1 2">
    <name type="scientific">Ignelater luminosus</name>
    <name type="common">Cucubano</name>
    <name type="synonym">Pyrophorus luminosus</name>
    <dbReference type="NCBI Taxonomy" id="2038154"/>
    <lineage>
        <taxon>Eukaryota</taxon>
        <taxon>Metazoa</taxon>
        <taxon>Ecdysozoa</taxon>
        <taxon>Arthropoda</taxon>
        <taxon>Hexapoda</taxon>
        <taxon>Insecta</taxon>
        <taxon>Pterygota</taxon>
        <taxon>Neoptera</taxon>
        <taxon>Endopterygota</taxon>
        <taxon>Coleoptera</taxon>
        <taxon>Polyphaga</taxon>
        <taxon>Elateriformia</taxon>
        <taxon>Elateroidea</taxon>
        <taxon>Elateridae</taxon>
        <taxon>Agrypninae</taxon>
        <taxon>Pyrophorini</taxon>
        <taxon>Ignelater</taxon>
    </lineage>
</organism>
<comment type="caution">
    <text evidence="1">The sequence shown here is derived from an EMBL/GenBank/DDBJ whole genome shotgun (WGS) entry which is preliminary data.</text>
</comment>